<dbReference type="AlphaFoldDB" id="A0A0L0NQT2"/>
<feature type="chain" id="PRO_5005545270" evidence="1">
    <location>
        <begin position="18"/>
        <end position="50"/>
    </location>
</feature>
<accession>A0A0L0NQT2</accession>
<dbReference type="VEuPathDB" id="FungiDB:QG37_07280"/>
<comment type="caution">
    <text evidence="2">The sequence shown here is derived from an EMBL/GenBank/DDBJ whole genome shotgun (WGS) entry which is preliminary data.</text>
</comment>
<proteinExistence type="predicted"/>
<evidence type="ECO:0000313" key="2">
    <source>
        <dbReference type="EMBL" id="KND96394.1"/>
    </source>
</evidence>
<organism evidence="2 3">
    <name type="scientific">Candidozyma auris</name>
    <name type="common">Yeast</name>
    <name type="synonym">Candida auris</name>
    <dbReference type="NCBI Taxonomy" id="498019"/>
    <lineage>
        <taxon>Eukaryota</taxon>
        <taxon>Fungi</taxon>
        <taxon>Dikarya</taxon>
        <taxon>Ascomycota</taxon>
        <taxon>Saccharomycotina</taxon>
        <taxon>Pichiomycetes</taxon>
        <taxon>Metschnikowiaceae</taxon>
        <taxon>Candidozyma</taxon>
    </lineage>
</organism>
<sequence length="50" mass="5607">MKALFLLLLPIMRPAHGLPSQRIAAFLKDKLREVMPQGELDKASDNVDSM</sequence>
<gene>
    <name evidence="2" type="ORF">QG37_07280</name>
</gene>
<evidence type="ECO:0000313" key="3">
    <source>
        <dbReference type="Proteomes" id="UP000037122"/>
    </source>
</evidence>
<name>A0A0L0NQT2_CANAR</name>
<dbReference type="EMBL" id="LGST01000056">
    <property type="protein sequence ID" value="KND96394.1"/>
    <property type="molecule type" value="Genomic_DNA"/>
</dbReference>
<protein>
    <submittedName>
        <fullName evidence="2">Uncharacterized protein</fullName>
    </submittedName>
</protein>
<feature type="signal peptide" evidence="1">
    <location>
        <begin position="1"/>
        <end position="17"/>
    </location>
</feature>
<dbReference type="Proteomes" id="UP000037122">
    <property type="component" value="Unassembled WGS sequence"/>
</dbReference>
<evidence type="ECO:0000256" key="1">
    <source>
        <dbReference type="SAM" id="SignalP"/>
    </source>
</evidence>
<keyword evidence="1" id="KW-0732">Signal</keyword>
<reference evidence="3" key="1">
    <citation type="journal article" date="2015" name="BMC Genomics">
        <title>Draft genome of a commonly misdiagnosed multidrug resistant pathogen Candida auris.</title>
        <authorList>
            <person name="Chatterjee S."/>
            <person name="Alampalli S.V."/>
            <person name="Nageshan R.K."/>
            <person name="Chettiar S.T."/>
            <person name="Joshi S."/>
            <person name="Tatu U.S."/>
        </authorList>
    </citation>
    <scope>NUCLEOTIDE SEQUENCE [LARGE SCALE GENOMIC DNA]</scope>
    <source>
        <strain evidence="3">6684</strain>
    </source>
</reference>